<comment type="similarity">
    <text evidence="4">Belongs to the MsrA Met sulfoxide reductase family.</text>
</comment>
<dbReference type="EMBL" id="JAUSUR010000001">
    <property type="protein sequence ID" value="MDQ0359535.1"/>
    <property type="molecule type" value="Genomic_DNA"/>
</dbReference>
<proteinExistence type="inferred from homology"/>
<dbReference type="InterPro" id="IPR050162">
    <property type="entry name" value="MsrA_MetSO_reductase"/>
</dbReference>
<comment type="catalytic activity">
    <reaction evidence="2 4">
        <text>L-methionyl-[protein] + [thioredoxin]-disulfide + H2O = L-methionyl-(S)-S-oxide-[protein] + [thioredoxin]-dithiol</text>
        <dbReference type="Rhea" id="RHEA:14217"/>
        <dbReference type="Rhea" id="RHEA-COMP:10698"/>
        <dbReference type="Rhea" id="RHEA-COMP:10700"/>
        <dbReference type="Rhea" id="RHEA-COMP:12313"/>
        <dbReference type="Rhea" id="RHEA-COMP:12315"/>
        <dbReference type="ChEBI" id="CHEBI:15377"/>
        <dbReference type="ChEBI" id="CHEBI:16044"/>
        <dbReference type="ChEBI" id="CHEBI:29950"/>
        <dbReference type="ChEBI" id="CHEBI:44120"/>
        <dbReference type="ChEBI" id="CHEBI:50058"/>
        <dbReference type="EC" id="1.8.4.11"/>
    </reaction>
</comment>
<gene>
    <name evidence="4" type="primary">msrA</name>
    <name evidence="6" type="ORF">J2S15_000266</name>
</gene>
<evidence type="ECO:0000256" key="4">
    <source>
        <dbReference type="HAMAP-Rule" id="MF_01401"/>
    </source>
</evidence>
<dbReference type="EC" id="1.8.4.11" evidence="4"/>
<evidence type="ECO:0000313" key="6">
    <source>
        <dbReference type="EMBL" id="MDQ0359535.1"/>
    </source>
</evidence>
<dbReference type="InterPro" id="IPR002569">
    <property type="entry name" value="Met_Sox_Rdtase_MsrA_dom"/>
</dbReference>
<evidence type="ECO:0000256" key="1">
    <source>
        <dbReference type="ARBA" id="ARBA00023002"/>
    </source>
</evidence>
<keyword evidence="1 4" id="KW-0560">Oxidoreductase</keyword>
<keyword evidence="7" id="KW-1185">Reference proteome</keyword>
<evidence type="ECO:0000313" key="7">
    <source>
        <dbReference type="Proteomes" id="UP001230220"/>
    </source>
</evidence>
<comment type="catalytic activity">
    <reaction evidence="3 4">
        <text>[thioredoxin]-disulfide + L-methionine + H2O = L-methionine (S)-S-oxide + [thioredoxin]-dithiol</text>
        <dbReference type="Rhea" id="RHEA:19993"/>
        <dbReference type="Rhea" id="RHEA-COMP:10698"/>
        <dbReference type="Rhea" id="RHEA-COMP:10700"/>
        <dbReference type="ChEBI" id="CHEBI:15377"/>
        <dbReference type="ChEBI" id="CHEBI:29950"/>
        <dbReference type="ChEBI" id="CHEBI:50058"/>
        <dbReference type="ChEBI" id="CHEBI:57844"/>
        <dbReference type="ChEBI" id="CHEBI:58772"/>
        <dbReference type="EC" id="1.8.4.11"/>
    </reaction>
</comment>
<evidence type="ECO:0000256" key="2">
    <source>
        <dbReference type="ARBA" id="ARBA00047806"/>
    </source>
</evidence>
<reference evidence="6 7" key="1">
    <citation type="submission" date="2023-07" db="EMBL/GenBank/DDBJ databases">
        <title>Genomic Encyclopedia of Type Strains, Phase IV (KMG-IV): sequencing the most valuable type-strain genomes for metagenomic binning, comparative biology and taxonomic classification.</title>
        <authorList>
            <person name="Goeker M."/>
        </authorList>
    </citation>
    <scope>NUCLEOTIDE SEQUENCE [LARGE SCALE GENOMIC DNA]</scope>
    <source>
        <strain evidence="6 7">DSM 16784</strain>
    </source>
</reference>
<dbReference type="Gene3D" id="3.30.1060.10">
    <property type="entry name" value="Peptide methionine sulphoxide reductase MsrA"/>
    <property type="match status" value="1"/>
</dbReference>
<dbReference type="RefSeq" id="WP_307404722.1">
    <property type="nucleotide sequence ID" value="NZ_JAUSUR010000001.1"/>
</dbReference>
<dbReference type="Pfam" id="PF01625">
    <property type="entry name" value="PMSR"/>
    <property type="match status" value="1"/>
</dbReference>
<feature type="active site" evidence="4">
    <location>
        <position position="11"/>
    </location>
</feature>
<dbReference type="PANTHER" id="PTHR42799">
    <property type="entry name" value="MITOCHONDRIAL PEPTIDE METHIONINE SULFOXIDE REDUCTASE"/>
    <property type="match status" value="1"/>
</dbReference>
<comment type="caution">
    <text evidence="6">The sequence shown here is derived from an EMBL/GenBank/DDBJ whole genome shotgun (WGS) entry which is preliminary data.</text>
</comment>
<organism evidence="6 7">
    <name type="scientific">Breznakia pachnodae</name>
    <dbReference type="NCBI Taxonomy" id="265178"/>
    <lineage>
        <taxon>Bacteria</taxon>
        <taxon>Bacillati</taxon>
        <taxon>Bacillota</taxon>
        <taxon>Erysipelotrichia</taxon>
        <taxon>Erysipelotrichales</taxon>
        <taxon>Erysipelotrichaceae</taxon>
        <taxon>Breznakia</taxon>
    </lineage>
</organism>
<name>A0ABU0DYB4_9FIRM</name>
<dbReference type="NCBIfam" id="TIGR00401">
    <property type="entry name" value="msrA"/>
    <property type="match status" value="1"/>
</dbReference>
<comment type="function">
    <text evidence="4">Has an important function as a repair enzyme for proteins that have been inactivated by oxidation. Catalyzes the reversible oxidation-reduction of methionine sulfoxide in proteins to methionine.</text>
</comment>
<evidence type="ECO:0000256" key="3">
    <source>
        <dbReference type="ARBA" id="ARBA00048782"/>
    </source>
</evidence>
<evidence type="ECO:0000259" key="5">
    <source>
        <dbReference type="Pfam" id="PF01625"/>
    </source>
</evidence>
<dbReference type="InterPro" id="IPR036509">
    <property type="entry name" value="Met_Sox_Rdtase_MsrA_sf"/>
</dbReference>
<protein>
    <recommendedName>
        <fullName evidence="4">Peptide methionine sulfoxide reductase MsrA</fullName>
        <shortName evidence="4">Protein-methionine-S-oxide reductase</shortName>
        <ecNumber evidence="4">1.8.4.11</ecNumber>
    </recommendedName>
    <alternativeName>
        <fullName evidence="4">Peptide-methionine (S)-S-oxide reductase</fullName>
        <shortName evidence="4">Peptide Met(O) reductase</shortName>
    </alternativeName>
</protein>
<accession>A0ABU0DYB4</accession>
<dbReference type="SUPFAM" id="SSF55068">
    <property type="entry name" value="Peptide methionine sulfoxide reductase"/>
    <property type="match status" value="1"/>
</dbReference>
<feature type="domain" description="Peptide methionine sulphoxide reductase MsrA" evidence="5">
    <location>
        <begin position="4"/>
        <end position="152"/>
    </location>
</feature>
<dbReference type="HAMAP" id="MF_01401">
    <property type="entry name" value="MsrA"/>
    <property type="match status" value="1"/>
</dbReference>
<dbReference type="Proteomes" id="UP001230220">
    <property type="component" value="Unassembled WGS sequence"/>
</dbReference>
<dbReference type="PANTHER" id="PTHR42799:SF2">
    <property type="entry name" value="MITOCHONDRIAL PEPTIDE METHIONINE SULFOXIDE REDUCTASE"/>
    <property type="match status" value="1"/>
</dbReference>
<sequence length="173" mass="20228">MERKIYLAGGCFWGVEKYFRLIKGIVSTRVGYANGTTKRTTYEDIKDTMHAETVELTYDDEIISLPFILDLYYEIIDPTTLNQQGNDIGSQYRSGIYYIDNDDETIIIQSLQRLKNKYKDHIVVEVEKLKNFVLAEGYHQNYLDKNPRGYCHIDDSVYERAKAINEDPYLVNK</sequence>